<reference evidence="1" key="1">
    <citation type="submission" date="2022-08" db="EMBL/GenBank/DDBJ databases">
        <authorList>
            <person name="Kallberg Y."/>
            <person name="Tangrot J."/>
            <person name="Rosling A."/>
        </authorList>
    </citation>
    <scope>NUCLEOTIDE SEQUENCE</scope>
    <source>
        <strain evidence="1">Wild A</strain>
    </source>
</reference>
<dbReference type="AlphaFoldDB" id="A0A9W4SUR5"/>
<name>A0A9W4SUR5_9GLOM</name>
<evidence type="ECO:0000313" key="2">
    <source>
        <dbReference type="Proteomes" id="UP001153678"/>
    </source>
</evidence>
<comment type="caution">
    <text evidence="1">The sequence shown here is derived from an EMBL/GenBank/DDBJ whole genome shotgun (WGS) entry which is preliminary data.</text>
</comment>
<feature type="non-terminal residue" evidence="1">
    <location>
        <position position="151"/>
    </location>
</feature>
<accession>A0A9W4SUR5</accession>
<proteinExistence type="predicted"/>
<dbReference type="Proteomes" id="UP001153678">
    <property type="component" value="Unassembled WGS sequence"/>
</dbReference>
<evidence type="ECO:0000313" key="1">
    <source>
        <dbReference type="EMBL" id="CAI2182152.1"/>
    </source>
</evidence>
<protein>
    <submittedName>
        <fullName evidence="1">17789_t:CDS:1</fullName>
    </submittedName>
</protein>
<dbReference type="EMBL" id="CAMKVN010002679">
    <property type="protein sequence ID" value="CAI2182152.1"/>
    <property type="molecule type" value="Genomic_DNA"/>
</dbReference>
<keyword evidence="2" id="KW-1185">Reference proteome</keyword>
<gene>
    <name evidence="1" type="ORF">FWILDA_LOCUS10439</name>
</gene>
<organism evidence="1 2">
    <name type="scientific">Funneliformis geosporum</name>
    <dbReference type="NCBI Taxonomy" id="1117311"/>
    <lineage>
        <taxon>Eukaryota</taxon>
        <taxon>Fungi</taxon>
        <taxon>Fungi incertae sedis</taxon>
        <taxon>Mucoromycota</taxon>
        <taxon>Glomeromycotina</taxon>
        <taxon>Glomeromycetes</taxon>
        <taxon>Glomerales</taxon>
        <taxon>Glomeraceae</taxon>
        <taxon>Funneliformis</taxon>
    </lineage>
</organism>
<sequence>NAMVNQSTASDEYRLLISRFRNVVKVFAQMYSLMNRQIGEAIMRADEDSTAFVSLSAASFAESPKYSDISDSSLYLLNCDITVLKSVYILIWQFGGETKIAVKTAANSAVEGEENNAANAEEYDNNSVEVEELKFDLSSKRYSAVSVEAQI</sequence>